<dbReference type="PANTHER" id="PTHR45090:SF14">
    <property type="entry name" value="DNAJ DOMAIN, CHAPERONE J-DOMAIN SUPERFAMILY"/>
    <property type="match status" value="1"/>
</dbReference>
<dbReference type="GO" id="GO:0009507">
    <property type="term" value="C:chloroplast"/>
    <property type="evidence" value="ECO:0007669"/>
    <property type="project" value="TreeGrafter"/>
</dbReference>
<dbReference type="Proteomes" id="UP000326396">
    <property type="component" value="Linkage Group LG6"/>
</dbReference>
<dbReference type="InterPro" id="IPR036869">
    <property type="entry name" value="J_dom_sf"/>
</dbReference>
<dbReference type="PANTHER" id="PTHR45090">
    <property type="entry name" value="CHAPERONE PROTEIN DNAJ 20 CHLOROPLASTIC"/>
    <property type="match status" value="1"/>
</dbReference>
<organism evidence="2 3">
    <name type="scientific">Mikania micrantha</name>
    <name type="common">bitter vine</name>
    <dbReference type="NCBI Taxonomy" id="192012"/>
    <lineage>
        <taxon>Eukaryota</taxon>
        <taxon>Viridiplantae</taxon>
        <taxon>Streptophyta</taxon>
        <taxon>Embryophyta</taxon>
        <taxon>Tracheophyta</taxon>
        <taxon>Spermatophyta</taxon>
        <taxon>Magnoliopsida</taxon>
        <taxon>eudicotyledons</taxon>
        <taxon>Gunneridae</taxon>
        <taxon>Pentapetalae</taxon>
        <taxon>asterids</taxon>
        <taxon>campanulids</taxon>
        <taxon>Asterales</taxon>
        <taxon>Asteraceae</taxon>
        <taxon>Asteroideae</taxon>
        <taxon>Heliantheae alliance</taxon>
        <taxon>Eupatorieae</taxon>
        <taxon>Mikania</taxon>
    </lineage>
</organism>
<dbReference type="CDD" id="cd06257">
    <property type="entry name" value="DnaJ"/>
    <property type="match status" value="1"/>
</dbReference>
<accession>A0A5N6MCV4</accession>
<sequence>MMNPNSLSTGFRTHFCLPSNSYKNASSSPNLSFNFPQNRLNSIKNASNQPPKAATTGGLYTRSPEETLYDLLGIPQTGTLSEIKRAYKHMALKCHPDVSPPDQVHENTARFIRVQEAYETLSDPQSRAVYDCNLAKGLHLAFSGNKGSGFGARSGEMARWKQSWEVQVEELRRWSTVEMGQGGRMSWASRIRKQRAGSDLDQ</sequence>
<dbReference type="Pfam" id="PF00226">
    <property type="entry name" value="DnaJ"/>
    <property type="match status" value="1"/>
</dbReference>
<gene>
    <name evidence="2" type="ORF">E3N88_33945</name>
</gene>
<dbReference type="OrthoDB" id="445556at2759"/>
<dbReference type="InterPro" id="IPR001623">
    <property type="entry name" value="DnaJ_domain"/>
</dbReference>
<dbReference type="AlphaFoldDB" id="A0A5N6MCV4"/>
<evidence type="ECO:0000313" key="3">
    <source>
        <dbReference type="Proteomes" id="UP000326396"/>
    </source>
</evidence>
<feature type="domain" description="J" evidence="1">
    <location>
        <begin position="67"/>
        <end position="134"/>
    </location>
</feature>
<dbReference type="InterPro" id="IPR018253">
    <property type="entry name" value="DnaJ_domain_CS"/>
</dbReference>
<dbReference type="Gene3D" id="1.10.287.110">
    <property type="entry name" value="DnaJ domain"/>
    <property type="match status" value="1"/>
</dbReference>
<dbReference type="PROSITE" id="PS00636">
    <property type="entry name" value="DNAJ_1"/>
    <property type="match status" value="1"/>
</dbReference>
<dbReference type="SMART" id="SM00271">
    <property type="entry name" value="DnaJ"/>
    <property type="match status" value="1"/>
</dbReference>
<keyword evidence="3" id="KW-1185">Reference proteome</keyword>
<evidence type="ECO:0000259" key="1">
    <source>
        <dbReference type="PROSITE" id="PS50076"/>
    </source>
</evidence>
<dbReference type="PROSITE" id="PS50076">
    <property type="entry name" value="DNAJ_2"/>
    <property type="match status" value="1"/>
</dbReference>
<comment type="caution">
    <text evidence="2">The sequence shown here is derived from an EMBL/GenBank/DDBJ whole genome shotgun (WGS) entry which is preliminary data.</text>
</comment>
<evidence type="ECO:0000313" key="2">
    <source>
        <dbReference type="EMBL" id="KAD3338424.1"/>
    </source>
</evidence>
<dbReference type="InterPro" id="IPR053232">
    <property type="entry name" value="DnaJ_C/III_chloroplastic"/>
</dbReference>
<proteinExistence type="predicted"/>
<dbReference type="SUPFAM" id="SSF46565">
    <property type="entry name" value="Chaperone J-domain"/>
    <property type="match status" value="1"/>
</dbReference>
<name>A0A5N6MCV4_9ASTR</name>
<protein>
    <recommendedName>
        <fullName evidence="1">J domain-containing protein</fullName>
    </recommendedName>
</protein>
<reference evidence="2 3" key="1">
    <citation type="submission" date="2019-05" db="EMBL/GenBank/DDBJ databases">
        <title>Mikania micrantha, genome provides insights into the molecular mechanism of rapid growth.</title>
        <authorList>
            <person name="Liu B."/>
        </authorList>
    </citation>
    <scope>NUCLEOTIDE SEQUENCE [LARGE SCALE GENOMIC DNA]</scope>
    <source>
        <strain evidence="2">NLD-2019</strain>
        <tissue evidence="2">Leaf</tissue>
    </source>
</reference>
<dbReference type="EMBL" id="SZYD01000016">
    <property type="protein sequence ID" value="KAD3338424.1"/>
    <property type="molecule type" value="Genomic_DNA"/>
</dbReference>
<dbReference type="PRINTS" id="PR00625">
    <property type="entry name" value="JDOMAIN"/>
</dbReference>